<dbReference type="Proteomes" id="UP001597326">
    <property type="component" value="Unassembled WGS sequence"/>
</dbReference>
<gene>
    <name evidence="2" type="ORF">ACFSCS_08080</name>
</gene>
<reference evidence="3" key="1">
    <citation type="journal article" date="2019" name="Int. J. Syst. Evol. Microbiol.">
        <title>The Global Catalogue of Microorganisms (GCM) 10K type strain sequencing project: providing services to taxonomists for standard genome sequencing and annotation.</title>
        <authorList>
            <consortium name="The Broad Institute Genomics Platform"/>
            <consortium name="The Broad Institute Genome Sequencing Center for Infectious Disease"/>
            <person name="Wu L."/>
            <person name="Ma J."/>
        </authorList>
    </citation>
    <scope>NUCLEOTIDE SEQUENCE [LARGE SCALE GENOMIC DNA]</scope>
    <source>
        <strain evidence="3">CAIM 431</strain>
    </source>
</reference>
<keyword evidence="3" id="KW-1185">Reference proteome</keyword>
<sequence length="120" mass="13039">MRWRKRADGHHPAEPTGPAGVAIPTTADEPSLPQAEVVLLTRQGCHLCELALPVVERLAGAHGARLAQLDVDADEALRARYTDHVPVLFVRGRLVDYWQVREDRLEAALAGQPVSPPAAL</sequence>
<evidence type="ECO:0000313" key="2">
    <source>
        <dbReference type="EMBL" id="MFD1890141.1"/>
    </source>
</evidence>
<evidence type="ECO:0000313" key="3">
    <source>
        <dbReference type="Proteomes" id="UP001597326"/>
    </source>
</evidence>
<dbReference type="SUPFAM" id="SSF52833">
    <property type="entry name" value="Thioredoxin-like"/>
    <property type="match status" value="1"/>
</dbReference>
<accession>A0ABW4RUY5</accession>
<dbReference type="Gene3D" id="3.40.30.10">
    <property type="entry name" value="Glutaredoxin"/>
    <property type="match status" value="1"/>
</dbReference>
<organism evidence="2 3">
    <name type="scientific">Luteococcus peritonei</name>
    <dbReference type="NCBI Taxonomy" id="88874"/>
    <lineage>
        <taxon>Bacteria</taxon>
        <taxon>Bacillati</taxon>
        <taxon>Actinomycetota</taxon>
        <taxon>Actinomycetes</taxon>
        <taxon>Propionibacteriales</taxon>
        <taxon>Propionibacteriaceae</taxon>
        <taxon>Luteococcus</taxon>
    </lineage>
</organism>
<comment type="caution">
    <text evidence="2">The sequence shown here is derived from an EMBL/GenBank/DDBJ whole genome shotgun (WGS) entry which is preliminary data.</text>
</comment>
<evidence type="ECO:0000256" key="1">
    <source>
        <dbReference type="SAM" id="MobiDB-lite"/>
    </source>
</evidence>
<dbReference type="Pfam" id="PF05768">
    <property type="entry name" value="Glrx-like"/>
    <property type="match status" value="1"/>
</dbReference>
<dbReference type="InterPro" id="IPR008554">
    <property type="entry name" value="Glutaredoxin-like"/>
</dbReference>
<dbReference type="RefSeq" id="WP_343873106.1">
    <property type="nucleotide sequence ID" value="NZ_BAAAIX010000013.1"/>
</dbReference>
<proteinExistence type="predicted"/>
<feature type="region of interest" description="Disordered" evidence="1">
    <location>
        <begin position="1"/>
        <end position="27"/>
    </location>
</feature>
<dbReference type="InterPro" id="IPR036249">
    <property type="entry name" value="Thioredoxin-like_sf"/>
</dbReference>
<protein>
    <submittedName>
        <fullName evidence="2">Glutaredoxin family protein</fullName>
    </submittedName>
</protein>
<dbReference type="EMBL" id="JBHUFZ010000016">
    <property type="protein sequence ID" value="MFD1890141.1"/>
    <property type="molecule type" value="Genomic_DNA"/>
</dbReference>
<name>A0ABW4RUY5_9ACTN</name>